<dbReference type="Proteomes" id="UP001165492">
    <property type="component" value="Unassembled WGS sequence"/>
</dbReference>
<dbReference type="SUPFAM" id="SSF50494">
    <property type="entry name" value="Trypsin-like serine proteases"/>
    <property type="match status" value="1"/>
</dbReference>
<keyword evidence="6 7" id="KW-0720">Serine protease</keyword>
<evidence type="ECO:0000259" key="8">
    <source>
        <dbReference type="Pfam" id="PF19580"/>
    </source>
</evidence>
<evidence type="ECO:0000256" key="6">
    <source>
        <dbReference type="ARBA" id="ARBA00022825"/>
    </source>
</evidence>
<dbReference type="EMBL" id="JAJHJB010000017">
    <property type="protein sequence ID" value="MCC5466317.1"/>
    <property type="molecule type" value="Genomic_DNA"/>
</dbReference>
<dbReference type="Gene3D" id="3.60.10.10">
    <property type="entry name" value="Endonuclease/exonuclease/phosphatase"/>
    <property type="match status" value="1"/>
</dbReference>
<feature type="domain" description="Endonuclease/exonuclease/phosphatase" evidence="8">
    <location>
        <begin position="255"/>
        <end position="477"/>
    </location>
</feature>
<evidence type="ECO:0000313" key="10">
    <source>
        <dbReference type="Proteomes" id="UP001165492"/>
    </source>
</evidence>
<evidence type="ECO:0000313" key="9">
    <source>
        <dbReference type="EMBL" id="MCC5466317.1"/>
    </source>
</evidence>
<dbReference type="InterPro" id="IPR036691">
    <property type="entry name" value="Endo/exonu/phosph_ase_sf"/>
</dbReference>
<keyword evidence="2 7" id="KW-0645">Protease</keyword>
<evidence type="ECO:0000256" key="4">
    <source>
        <dbReference type="ARBA" id="ARBA00022729"/>
    </source>
</evidence>
<keyword evidence="4" id="KW-0732">Signal</keyword>
<dbReference type="InterPro" id="IPR005135">
    <property type="entry name" value="Endo/exonuclease/phosphatase"/>
</dbReference>
<evidence type="ECO:0000256" key="3">
    <source>
        <dbReference type="ARBA" id="ARBA00022722"/>
    </source>
</evidence>
<dbReference type="Pfam" id="PF04231">
    <property type="entry name" value="Endonuclease_1"/>
    <property type="match status" value="1"/>
</dbReference>
<accession>A0ABS8HTQ3</accession>
<comment type="similarity">
    <text evidence="1 7">Belongs to the peptidase S1B family.</text>
</comment>
<dbReference type="Pfam" id="PF13365">
    <property type="entry name" value="Trypsin_2"/>
    <property type="match status" value="1"/>
</dbReference>
<comment type="caution">
    <text evidence="9">The sequence shown here is derived from an EMBL/GenBank/DDBJ whole genome shotgun (WGS) entry which is preliminary data.</text>
</comment>
<evidence type="ECO:0000256" key="1">
    <source>
        <dbReference type="ARBA" id="ARBA00008764"/>
    </source>
</evidence>
<organism evidence="9 10">
    <name type="scientific">Pelosinus baikalensis</name>
    <dbReference type="NCBI Taxonomy" id="2892015"/>
    <lineage>
        <taxon>Bacteria</taxon>
        <taxon>Bacillati</taxon>
        <taxon>Bacillota</taxon>
        <taxon>Negativicutes</taxon>
        <taxon>Selenomonadales</taxon>
        <taxon>Sporomusaceae</taxon>
        <taxon>Pelosinus</taxon>
    </lineage>
</organism>
<keyword evidence="9" id="KW-0255">Endonuclease</keyword>
<dbReference type="PANTHER" id="PTHR33607">
    <property type="entry name" value="ENDONUCLEASE-1"/>
    <property type="match status" value="1"/>
</dbReference>
<dbReference type="PANTHER" id="PTHR33607:SF2">
    <property type="entry name" value="ENDONUCLEASE-1"/>
    <property type="match status" value="1"/>
</dbReference>
<keyword evidence="10" id="KW-1185">Reference proteome</keyword>
<dbReference type="PRINTS" id="PR00839">
    <property type="entry name" value="V8PROTEASE"/>
</dbReference>
<dbReference type="SUPFAM" id="SSF54060">
    <property type="entry name" value="His-Me finger endonucleases"/>
    <property type="match status" value="1"/>
</dbReference>
<dbReference type="InterPro" id="IPR043504">
    <property type="entry name" value="Peptidase_S1_PA_chymotrypsin"/>
</dbReference>
<dbReference type="InterPro" id="IPR007346">
    <property type="entry name" value="Endonuclease-I"/>
</dbReference>
<keyword evidence="5 7" id="KW-0378">Hydrolase</keyword>
<protein>
    <recommendedName>
        <fullName evidence="7">Serine protease</fullName>
        <ecNumber evidence="7">3.4.21.-</ecNumber>
    </recommendedName>
</protein>
<evidence type="ECO:0000256" key="2">
    <source>
        <dbReference type="ARBA" id="ARBA00022670"/>
    </source>
</evidence>
<sequence length="863" mass="98454">MTPDEHAWDNNEELRRETETLILEKINKESNLLPIDFLSKGVERAKSICRIVTPSGFGTGFLIDKWVVMTNHHVIQSADEAENCFAEFGYEDNQNPIKVKLKPSDLFITSPFEELDFTIVGCDSSGSDDIIPIKLLRSPTTITRGEYANIIQHPKGRKKEVALQDNTISYVYDKVIHYTTDTEPGSSGSAVFNNQWQLVALHHAGWYTDKSQQNAINEGIRISAIVSKLVALAQVGDSGALRLTQKLEGTSPYLGFYDVEGLIDNPDDLAEIEIPTFKGDKRFADIGFWNIENFNNTVQEQRVKAVAQIVADMSMDTLGLVEVEKGALEQLVNTLKDRGAAMDYVYLEAEGAQDLAVLFDTTTTKVELKDDINHRYSKLLRSTVNGKPAFPKKREPLFALCTVKEEKKDVQFLMIVVHLKAMRDKISKQRRTAAAETLAVIIEDLKQDDKFKHLPIVLGGDLNDDAGSTSLTSVMNSPSVITLTTDDALAGHISYLKAPHSLIDHIIITKDMKTGSIQNDGQTDDAAIVRLDKTIADFVKNISDHAPLVLRVIYKDESQEQERGRAWLTPVYLANENTLERTLLRLSLNQFKLEEEQPYYDAEKDKLDIVNYYRSIQFQGNGTQLFRQLHGLLLDTHTTIFTYKQSRNHLYSEVDLHEDRTLRSIYSGNKLDPEMLIQEDFRIEQLRKEFLENKESLERLDEESLEEMFEEKMQFNTEHVVPQSWFNKKSPMVSDLHHLFTCESDCNSFRSNIPYFDFADYNPEAYREQLRNECGKRGGNIRFEPENGKGEVARAVLYFLLRYPSKIGKEKVNVELLLNWHKEHPVTIHEKHRNRAIYELQGNRNPLIDFPESAEQIDFTSGV</sequence>
<dbReference type="GO" id="GO:0004519">
    <property type="term" value="F:endonuclease activity"/>
    <property type="evidence" value="ECO:0007669"/>
    <property type="project" value="UniProtKB-KW"/>
</dbReference>
<evidence type="ECO:0000256" key="7">
    <source>
        <dbReference type="RuleBase" id="RU004296"/>
    </source>
</evidence>
<reference evidence="9" key="1">
    <citation type="submission" date="2021-11" db="EMBL/GenBank/DDBJ databases">
        <title>Description of a new species Pelosinus isolated from the bottom sediments of Lake Baikal.</title>
        <authorList>
            <person name="Zakharyuk A."/>
        </authorList>
    </citation>
    <scope>NUCLEOTIDE SEQUENCE</scope>
    <source>
        <strain evidence="9">Bkl1</strain>
    </source>
</reference>
<evidence type="ECO:0000256" key="5">
    <source>
        <dbReference type="ARBA" id="ARBA00022801"/>
    </source>
</evidence>
<dbReference type="InterPro" id="IPR008256">
    <property type="entry name" value="Peptidase_S1B"/>
</dbReference>
<dbReference type="SUPFAM" id="SSF56219">
    <property type="entry name" value="DNase I-like"/>
    <property type="match status" value="1"/>
</dbReference>
<name>A0ABS8HTQ3_9FIRM</name>
<dbReference type="EC" id="3.4.21.-" evidence="7"/>
<gene>
    <name evidence="9" type="ORF">LMF89_13235</name>
</gene>
<dbReference type="Pfam" id="PF19580">
    <property type="entry name" value="Exo_endo_phos_3"/>
    <property type="match status" value="1"/>
</dbReference>
<proteinExistence type="inferred from homology"/>
<dbReference type="Gene3D" id="2.40.10.10">
    <property type="entry name" value="Trypsin-like serine proteases"/>
    <property type="match status" value="2"/>
</dbReference>
<dbReference type="InterPro" id="IPR044925">
    <property type="entry name" value="His-Me_finger_sf"/>
</dbReference>
<keyword evidence="3" id="KW-0540">Nuclease</keyword>
<dbReference type="InterPro" id="IPR009003">
    <property type="entry name" value="Peptidase_S1_PA"/>
</dbReference>